<protein>
    <submittedName>
        <fullName evidence="1">Uncharacterized protein</fullName>
    </submittedName>
</protein>
<sequence length="96" mass="10763">MARFIHIDVPVQHDGLNRVTRGFAALGQFSITRAAFAGLAYLGRPVTRGLAAWAAARKQRREDEKLWNLALSDARIMADLSRAMSQDALRDTRGYY</sequence>
<reference evidence="1" key="1">
    <citation type="submission" date="2020-08" db="EMBL/GenBank/DDBJ databases">
        <title>Ramlibacter sp. USB13 16S ribosomal RNA gene genome sequencing and assembly.</title>
        <authorList>
            <person name="Kang M."/>
        </authorList>
    </citation>
    <scope>NUCLEOTIDE SEQUENCE</scope>
    <source>
        <strain evidence="1">USB13</strain>
    </source>
</reference>
<evidence type="ECO:0000313" key="2">
    <source>
        <dbReference type="Proteomes" id="UP000608513"/>
    </source>
</evidence>
<keyword evidence="2" id="KW-1185">Reference proteome</keyword>
<dbReference type="Proteomes" id="UP000608513">
    <property type="component" value="Unassembled WGS sequence"/>
</dbReference>
<gene>
    <name evidence="1" type="ORF">H8N03_06205</name>
</gene>
<dbReference type="RefSeq" id="WP_187075292.1">
    <property type="nucleotide sequence ID" value="NZ_JACORT010000002.1"/>
</dbReference>
<comment type="caution">
    <text evidence="1">The sequence shown here is derived from an EMBL/GenBank/DDBJ whole genome shotgun (WGS) entry which is preliminary data.</text>
</comment>
<name>A0A923SA94_9BURK</name>
<dbReference type="EMBL" id="JACORT010000002">
    <property type="protein sequence ID" value="MBC5782529.1"/>
    <property type="molecule type" value="Genomic_DNA"/>
</dbReference>
<dbReference type="AlphaFoldDB" id="A0A923SA94"/>
<organism evidence="1 2">
    <name type="scientific">Ramlibacter cellulosilyticus</name>
    <dbReference type="NCBI Taxonomy" id="2764187"/>
    <lineage>
        <taxon>Bacteria</taxon>
        <taxon>Pseudomonadati</taxon>
        <taxon>Pseudomonadota</taxon>
        <taxon>Betaproteobacteria</taxon>
        <taxon>Burkholderiales</taxon>
        <taxon>Comamonadaceae</taxon>
        <taxon>Ramlibacter</taxon>
    </lineage>
</organism>
<accession>A0A923SA94</accession>
<proteinExistence type="predicted"/>
<evidence type="ECO:0000313" key="1">
    <source>
        <dbReference type="EMBL" id="MBC5782529.1"/>
    </source>
</evidence>